<dbReference type="RefSeq" id="WP_235898078.1">
    <property type="nucleotide sequence ID" value="NZ_VSMC01000012.1"/>
</dbReference>
<evidence type="ECO:0000256" key="4">
    <source>
        <dbReference type="ARBA" id="ARBA00022475"/>
    </source>
</evidence>
<feature type="transmembrane region" description="Helical" evidence="8">
    <location>
        <begin position="240"/>
        <end position="268"/>
    </location>
</feature>
<name>A0ABV4CXX4_9BACT</name>
<dbReference type="EMBL" id="JBCLPP010000036">
    <property type="protein sequence ID" value="MEY8246206.1"/>
    <property type="molecule type" value="Genomic_DNA"/>
</dbReference>
<feature type="transmembrane region" description="Helical" evidence="8">
    <location>
        <begin position="85"/>
        <end position="105"/>
    </location>
</feature>
<keyword evidence="6 8" id="KW-1133">Transmembrane helix</keyword>
<dbReference type="SUPFAM" id="SSF81345">
    <property type="entry name" value="ABC transporter involved in vitamin B12 uptake, BtuC"/>
    <property type="match status" value="1"/>
</dbReference>
<evidence type="ECO:0000256" key="2">
    <source>
        <dbReference type="ARBA" id="ARBA00007935"/>
    </source>
</evidence>
<feature type="transmembrane region" description="Helical" evidence="8">
    <location>
        <begin position="117"/>
        <end position="140"/>
    </location>
</feature>
<dbReference type="PANTHER" id="PTHR30472">
    <property type="entry name" value="FERRIC ENTEROBACTIN TRANSPORT SYSTEM PERMEASE PROTEIN"/>
    <property type="match status" value="1"/>
</dbReference>
<feature type="transmembrane region" description="Helical" evidence="8">
    <location>
        <begin position="200"/>
        <end position="220"/>
    </location>
</feature>
<comment type="subcellular location">
    <subcellularLocation>
        <location evidence="1">Cell membrane</location>
        <topology evidence="1">Multi-pass membrane protein</topology>
    </subcellularLocation>
</comment>
<comment type="caution">
    <text evidence="9">The sequence shown here is derived from an EMBL/GenBank/DDBJ whole genome shotgun (WGS) entry which is preliminary data.</text>
</comment>
<feature type="transmembrane region" description="Helical" evidence="8">
    <location>
        <begin position="51"/>
        <end position="73"/>
    </location>
</feature>
<keyword evidence="10" id="KW-1185">Reference proteome</keyword>
<sequence>MKFFVISACVAALFVLTLFVGSVPIPARDVLHILSGGDGVADAVRFIVLGSRLPLALTSLLAGAGLAVSGLMLQSAFRNPLAGPSILGINSGASLGVAVVMLLLGGSVSAGAFSWGGYVAVMIGAFFGSLAIMGLLLLLSAWLKNDLMLLITGIMIGYLASSVIMLLNFAATAEGVQGYVMWGMGNFNGVSMAQMPVFSFMTLAGIFMAILLIKPLNIILLGTSYARNLGVDMKSVRNRLLLATGLLTSVITAYCGPVAFIGLAVPHIARLVFRTDDHRVLMPATLLIGSLVAMSCNLISLLPGGGILPVNAVTPVIGAPVILYVILKERRRR</sequence>
<feature type="transmembrane region" description="Helical" evidence="8">
    <location>
        <begin position="308"/>
        <end position="327"/>
    </location>
</feature>
<evidence type="ECO:0000256" key="8">
    <source>
        <dbReference type="SAM" id="Phobius"/>
    </source>
</evidence>
<feature type="transmembrane region" description="Helical" evidence="8">
    <location>
        <begin position="147"/>
        <end position="170"/>
    </location>
</feature>
<dbReference type="CDD" id="cd06550">
    <property type="entry name" value="TM_ABC_iron-siderophores_like"/>
    <property type="match status" value="1"/>
</dbReference>
<keyword evidence="5 8" id="KW-0812">Transmembrane</keyword>
<dbReference type="Pfam" id="PF01032">
    <property type="entry name" value="FecCD"/>
    <property type="match status" value="1"/>
</dbReference>
<organism evidence="9 10">
    <name type="scientific">Heminiphilus faecis</name>
    <dbReference type="NCBI Taxonomy" id="2601703"/>
    <lineage>
        <taxon>Bacteria</taxon>
        <taxon>Pseudomonadati</taxon>
        <taxon>Bacteroidota</taxon>
        <taxon>Bacteroidia</taxon>
        <taxon>Bacteroidales</taxon>
        <taxon>Muribaculaceae</taxon>
        <taxon>Heminiphilus</taxon>
    </lineage>
</organism>
<dbReference type="InterPro" id="IPR037294">
    <property type="entry name" value="ABC_BtuC-like"/>
</dbReference>
<evidence type="ECO:0000256" key="7">
    <source>
        <dbReference type="ARBA" id="ARBA00023136"/>
    </source>
</evidence>
<protein>
    <submittedName>
        <fullName evidence="9">Iron ABC transporter permease</fullName>
    </submittedName>
</protein>
<evidence type="ECO:0000256" key="6">
    <source>
        <dbReference type="ARBA" id="ARBA00022989"/>
    </source>
</evidence>
<dbReference type="Gene3D" id="1.10.3470.10">
    <property type="entry name" value="ABC transporter involved in vitamin B12 uptake, BtuC"/>
    <property type="match status" value="1"/>
</dbReference>
<evidence type="ECO:0000313" key="10">
    <source>
        <dbReference type="Proteomes" id="UP001565200"/>
    </source>
</evidence>
<dbReference type="PANTHER" id="PTHR30472:SF41">
    <property type="entry name" value="TRANSPORT SYSTEM PERMEASE PROTEIN"/>
    <property type="match status" value="1"/>
</dbReference>
<accession>A0ABV4CXX4</accession>
<reference evidence="9 10" key="1">
    <citation type="submission" date="2024-03" db="EMBL/GenBank/DDBJ databases">
        <title>Mouse gut bacterial collection (mGBC) of GemPharmatech.</title>
        <authorList>
            <person name="He Y."/>
            <person name="Dong L."/>
            <person name="Wu D."/>
            <person name="Gao X."/>
            <person name="Lin Z."/>
        </authorList>
    </citation>
    <scope>NUCLEOTIDE SEQUENCE [LARGE SCALE GENOMIC DNA]</scope>
    <source>
        <strain evidence="9 10">54-13</strain>
    </source>
</reference>
<dbReference type="InterPro" id="IPR000522">
    <property type="entry name" value="ABC_transptr_permease_BtuC"/>
</dbReference>
<gene>
    <name evidence="9" type="ORF">AAK873_11355</name>
</gene>
<keyword evidence="3" id="KW-0813">Transport</keyword>
<keyword evidence="7 8" id="KW-0472">Membrane</keyword>
<evidence type="ECO:0000256" key="1">
    <source>
        <dbReference type="ARBA" id="ARBA00004651"/>
    </source>
</evidence>
<evidence type="ECO:0000313" key="9">
    <source>
        <dbReference type="EMBL" id="MEY8246206.1"/>
    </source>
</evidence>
<dbReference type="Proteomes" id="UP001565200">
    <property type="component" value="Unassembled WGS sequence"/>
</dbReference>
<proteinExistence type="inferred from homology"/>
<keyword evidence="4" id="KW-1003">Cell membrane</keyword>
<comment type="similarity">
    <text evidence="2">Belongs to the binding-protein-dependent transport system permease family. FecCD subfamily.</text>
</comment>
<evidence type="ECO:0000256" key="5">
    <source>
        <dbReference type="ARBA" id="ARBA00022692"/>
    </source>
</evidence>
<evidence type="ECO:0000256" key="3">
    <source>
        <dbReference type="ARBA" id="ARBA00022448"/>
    </source>
</evidence>